<dbReference type="GO" id="GO:0009002">
    <property type="term" value="F:serine-type D-Ala-D-Ala carboxypeptidase activity"/>
    <property type="evidence" value="ECO:0007669"/>
    <property type="project" value="UniProtKB-EC"/>
</dbReference>
<evidence type="ECO:0000259" key="11">
    <source>
        <dbReference type="Pfam" id="PF00912"/>
    </source>
</evidence>
<dbReference type="GO" id="GO:0008658">
    <property type="term" value="F:penicillin binding"/>
    <property type="evidence" value="ECO:0007669"/>
    <property type="project" value="InterPro"/>
</dbReference>
<keyword evidence="3" id="KW-0328">Glycosyltransferase</keyword>
<proteinExistence type="predicted"/>
<organism evidence="12 13">
    <name type="scientific">Virgisporangium ochraceum</name>
    <dbReference type="NCBI Taxonomy" id="65505"/>
    <lineage>
        <taxon>Bacteria</taxon>
        <taxon>Bacillati</taxon>
        <taxon>Actinomycetota</taxon>
        <taxon>Actinomycetes</taxon>
        <taxon>Micromonosporales</taxon>
        <taxon>Micromonosporaceae</taxon>
        <taxon>Virgisporangium</taxon>
    </lineage>
</organism>
<dbReference type="InterPro" id="IPR036950">
    <property type="entry name" value="PBP_transglycosylase"/>
</dbReference>
<dbReference type="InterPro" id="IPR001264">
    <property type="entry name" value="Glyco_trans_51"/>
</dbReference>
<dbReference type="GO" id="GO:0009252">
    <property type="term" value="P:peptidoglycan biosynthetic process"/>
    <property type="evidence" value="ECO:0007669"/>
    <property type="project" value="TreeGrafter"/>
</dbReference>
<feature type="compositionally biased region" description="Gly residues" evidence="9">
    <location>
        <begin position="714"/>
        <end position="729"/>
    </location>
</feature>
<evidence type="ECO:0000256" key="9">
    <source>
        <dbReference type="SAM" id="MobiDB-lite"/>
    </source>
</evidence>
<evidence type="ECO:0000256" key="4">
    <source>
        <dbReference type="ARBA" id="ARBA00022679"/>
    </source>
</evidence>
<dbReference type="GO" id="GO:0008955">
    <property type="term" value="F:peptidoglycan glycosyltransferase activity"/>
    <property type="evidence" value="ECO:0007669"/>
    <property type="project" value="UniProtKB-EC"/>
</dbReference>
<keyword evidence="6" id="KW-0511">Multifunctional enzyme</keyword>
<feature type="domain" description="Penicillin-binding protein transpeptidase" evidence="10">
    <location>
        <begin position="336"/>
        <end position="641"/>
    </location>
</feature>
<comment type="catalytic activity">
    <reaction evidence="7">
        <text>Preferential cleavage: (Ac)2-L-Lys-D-Ala-|-D-Ala. Also transpeptidation of peptidyl-alanyl moieties that are N-acyl substituents of D-alanine.</text>
        <dbReference type="EC" id="3.4.16.4"/>
    </reaction>
</comment>
<dbReference type="AlphaFoldDB" id="A0A8J3ZRH3"/>
<dbReference type="Pfam" id="PF00905">
    <property type="entry name" value="Transpeptidase"/>
    <property type="match status" value="1"/>
</dbReference>
<feature type="compositionally biased region" description="Gly residues" evidence="9">
    <location>
        <begin position="736"/>
        <end position="751"/>
    </location>
</feature>
<keyword evidence="2" id="KW-0645">Protease</keyword>
<evidence type="ECO:0000256" key="6">
    <source>
        <dbReference type="ARBA" id="ARBA00023268"/>
    </source>
</evidence>
<sequence>MVAGGTLVGGTYVFAKIPAPDALPAGQTSTIYFSDGATEMAKIGRENRTIVALDKIPKHMQHAVIATEDQSFYSNEGVDVAGIVRAAWNNFTGGERQGASTITQQYARKIAELTENSYKRKVEEAAVAMKLADKYTKDEILGFYLNTVYFGRSAYGVEAAAKAYFDLNSAMELTVEQSIMLAGFIKNPDGGGGSSAFDPNVNPNDAKARFEANRNSLVELKPKLAKYGSDAYQVTKDMQMPAVPKFDRSNRKAQTQFGLDTPTGHIVHNVMDELTQLQKTDRNIKAVAETPEDLKDAGLKIVTTIDLASQGAAQTYADVTGKDSPLKGIPATQTAALVAVEPFTGRVLAYYGGNKGSDLDYAGSWVDPVLGDGQRTTAGFHAPASSFKIYTLAAALSQGISINSWWDGRPRDFDGRPKNASNGIRNANAEGDCAKGSCQLWEMTAQSLNVPFYQLTTDLDNKAAAVLETARAAGVRYMRDVIPGKGAIWDLNAHKATELANTGQNTSATVFDIEIGFGQYPITVIDHANGVASLAAGGQAAKAHFIAEIYKDDKKLFTESLKLTAMPGFTSQMGADMAWTLEHVAAKYNWNPKDRKVAAKTGTWENGNDKYKGQNAHSWTVGYSPANKDKKYNGVAVAVWVGNKGDELPIKQANGEKMQGSSGAGKIFDKFIKKVSEKKPTAKFAPPKFVGDEDAGDGKSPTPSTENNQSQGNPGPGGGNNNPGPGGGNATPPGGGPGGGGGGGGNRGGRD</sequence>
<dbReference type="GO" id="GO:0030288">
    <property type="term" value="C:outer membrane-bounded periplasmic space"/>
    <property type="evidence" value="ECO:0007669"/>
    <property type="project" value="TreeGrafter"/>
</dbReference>
<dbReference type="SUPFAM" id="SSF56601">
    <property type="entry name" value="beta-lactamase/transpeptidase-like"/>
    <property type="match status" value="1"/>
</dbReference>
<evidence type="ECO:0000259" key="10">
    <source>
        <dbReference type="Pfam" id="PF00905"/>
    </source>
</evidence>
<evidence type="ECO:0000256" key="2">
    <source>
        <dbReference type="ARBA" id="ARBA00022670"/>
    </source>
</evidence>
<dbReference type="InterPro" id="IPR023346">
    <property type="entry name" value="Lysozyme-like_dom_sf"/>
</dbReference>
<keyword evidence="4" id="KW-0808">Transferase</keyword>
<name>A0A8J3ZRH3_9ACTN</name>
<dbReference type="Gene3D" id="1.10.3810.10">
    <property type="entry name" value="Biosynthetic peptidoglycan transglycosylase-like"/>
    <property type="match status" value="1"/>
</dbReference>
<evidence type="ECO:0000256" key="3">
    <source>
        <dbReference type="ARBA" id="ARBA00022676"/>
    </source>
</evidence>
<keyword evidence="13" id="KW-1185">Reference proteome</keyword>
<feature type="domain" description="Glycosyl transferase family 51" evidence="11">
    <location>
        <begin position="39"/>
        <end position="211"/>
    </location>
</feature>
<keyword evidence="1" id="KW-0121">Carboxypeptidase</keyword>
<evidence type="ECO:0000313" key="12">
    <source>
        <dbReference type="EMBL" id="GIJ66185.1"/>
    </source>
</evidence>
<protein>
    <submittedName>
        <fullName evidence="12">Bifunctional penicillin-binding protein 1A/1B</fullName>
    </submittedName>
</protein>
<dbReference type="PANTHER" id="PTHR32282">
    <property type="entry name" value="BINDING PROTEIN TRANSPEPTIDASE, PUTATIVE-RELATED"/>
    <property type="match status" value="1"/>
</dbReference>
<evidence type="ECO:0000256" key="1">
    <source>
        <dbReference type="ARBA" id="ARBA00022645"/>
    </source>
</evidence>
<dbReference type="Pfam" id="PF00912">
    <property type="entry name" value="Transgly"/>
    <property type="match status" value="1"/>
</dbReference>
<accession>A0A8J3ZRH3</accession>
<dbReference type="Gene3D" id="3.40.710.10">
    <property type="entry name" value="DD-peptidase/beta-lactamase superfamily"/>
    <property type="match status" value="1"/>
</dbReference>
<keyword evidence="5" id="KW-0378">Hydrolase</keyword>
<gene>
    <name evidence="12" type="primary">ponA1</name>
    <name evidence="12" type="ORF">Voc01_011020</name>
</gene>
<dbReference type="Proteomes" id="UP000635606">
    <property type="component" value="Unassembled WGS sequence"/>
</dbReference>
<dbReference type="SUPFAM" id="SSF53955">
    <property type="entry name" value="Lysozyme-like"/>
    <property type="match status" value="1"/>
</dbReference>
<dbReference type="GO" id="GO:0006508">
    <property type="term" value="P:proteolysis"/>
    <property type="evidence" value="ECO:0007669"/>
    <property type="project" value="UniProtKB-KW"/>
</dbReference>
<dbReference type="EMBL" id="BOPH01000016">
    <property type="protein sequence ID" value="GIJ66185.1"/>
    <property type="molecule type" value="Genomic_DNA"/>
</dbReference>
<evidence type="ECO:0000256" key="8">
    <source>
        <dbReference type="ARBA" id="ARBA00049902"/>
    </source>
</evidence>
<evidence type="ECO:0000256" key="7">
    <source>
        <dbReference type="ARBA" id="ARBA00034000"/>
    </source>
</evidence>
<feature type="compositionally biased region" description="Polar residues" evidence="9">
    <location>
        <begin position="701"/>
        <end position="711"/>
    </location>
</feature>
<dbReference type="InterPro" id="IPR050396">
    <property type="entry name" value="Glycosyltr_51/Transpeptidase"/>
</dbReference>
<dbReference type="InterPro" id="IPR012338">
    <property type="entry name" value="Beta-lactam/transpept-like"/>
</dbReference>
<comment type="caution">
    <text evidence="12">The sequence shown here is derived from an EMBL/GenBank/DDBJ whole genome shotgun (WGS) entry which is preliminary data.</text>
</comment>
<feature type="region of interest" description="Disordered" evidence="9">
    <location>
        <begin position="683"/>
        <end position="751"/>
    </location>
</feature>
<evidence type="ECO:0000313" key="13">
    <source>
        <dbReference type="Proteomes" id="UP000635606"/>
    </source>
</evidence>
<dbReference type="PANTHER" id="PTHR32282:SF34">
    <property type="entry name" value="PENICILLIN-BINDING PROTEIN 1A"/>
    <property type="match status" value="1"/>
</dbReference>
<comment type="catalytic activity">
    <reaction evidence="8">
        <text>[GlcNAc-(1-&gt;4)-Mur2Ac(oyl-L-Ala-gamma-D-Glu-L-Lys-D-Ala-D-Ala)](n)-di-trans,octa-cis-undecaprenyl diphosphate + beta-D-GlcNAc-(1-&gt;4)-Mur2Ac(oyl-L-Ala-gamma-D-Glu-L-Lys-D-Ala-D-Ala)-di-trans,octa-cis-undecaprenyl diphosphate = [GlcNAc-(1-&gt;4)-Mur2Ac(oyl-L-Ala-gamma-D-Glu-L-Lys-D-Ala-D-Ala)](n+1)-di-trans,octa-cis-undecaprenyl diphosphate + di-trans,octa-cis-undecaprenyl diphosphate + H(+)</text>
        <dbReference type="Rhea" id="RHEA:23708"/>
        <dbReference type="Rhea" id="RHEA-COMP:9602"/>
        <dbReference type="Rhea" id="RHEA-COMP:9603"/>
        <dbReference type="ChEBI" id="CHEBI:15378"/>
        <dbReference type="ChEBI" id="CHEBI:58405"/>
        <dbReference type="ChEBI" id="CHEBI:60033"/>
        <dbReference type="ChEBI" id="CHEBI:78435"/>
        <dbReference type="EC" id="2.4.99.28"/>
    </reaction>
</comment>
<reference evidence="12" key="1">
    <citation type="submission" date="2021-01" db="EMBL/GenBank/DDBJ databases">
        <title>Whole genome shotgun sequence of Virgisporangium ochraceum NBRC 16418.</title>
        <authorList>
            <person name="Komaki H."/>
            <person name="Tamura T."/>
        </authorList>
    </citation>
    <scope>NUCLEOTIDE SEQUENCE</scope>
    <source>
        <strain evidence="12">NBRC 16418</strain>
    </source>
</reference>
<evidence type="ECO:0000256" key="5">
    <source>
        <dbReference type="ARBA" id="ARBA00022801"/>
    </source>
</evidence>
<dbReference type="InterPro" id="IPR001460">
    <property type="entry name" value="PCN-bd_Tpept"/>
</dbReference>